<dbReference type="Gene3D" id="3.90.1410.10">
    <property type="entry name" value="set domain protein methyltransferase, domain 1"/>
    <property type="match status" value="1"/>
</dbReference>
<keyword evidence="2" id="KW-0472">Membrane</keyword>
<feature type="region of interest" description="Disordered" evidence="1">
    <location>
        <begin position="1"/>
        <end position="32"/>
    </location>
</feature>
<feature type="region of interest" description="Disordered" evidence="1">
    <location>
        <begin position="59"/>
        <end position="91"/>
    </location>
</feature>
<feature type="region of interest" description="Disordered" evidence="1">
    <location>
        <begin position="656"/>
        <end position="675"/>
    </location>
</feature>
<dbReference type="InterPro" id="IPR050600">
    <property type="entry name" value="SETD3_SETD6_MTase"/>
</dbReference>
<proteinExistence type="predicted"/>
<dbReference type="CDD" id="cd10527">
    <property type="entry name" value="SET_LSMT"/>
    <property type="match status" value="1"/>
</dbReference>
<feature type="compositionally biased region" description="Basic residues" evidence="1">
    <location>
        <begin position="1"/>
        <end position="12"/>
    </location>
</feature>
<dbReference type="PANTHER" id="PTHR13271">
    <property type="entry name" value="UNCHARACTERIZED PUTATIVE METHYLTRANSFERASE"/>
    <property type="match status" value="1"/>
</dbReference>
<evidence type="ECO:0000256" key="2">
    <source>
        <dbReference type="SAM" id="Phobius"/>
    </source>
</evidence>
<organism evidence="3">
    <name type="scientific">Ditylum brightwellii</name>
    <dbReference type="NCBI Taxonomy" id="49249"/>
    <lineage>
        <taxon>Eukaryota</taxon>
        <taxon>Sar</taxon>
        <taxon>Stramenopiles</taxon>
        <taxon>Ochrophyta</taxon>
        <taxon>Bacillariophyta</taxon>
        <taxon>Mediophyceae</taxon>
        <taxon>Lithodesmiophycidae</taxon>
        <taxon>Lithodesmiales</taxon>
        <taxon>Lithodesmiaceae</taxon>
        <taxon>Ditylum</taxon>
    </lineage>
</organism>
<feature type="region of interest" description="Disordered" evidence="1">
    <location>
        <begin position="442"/>
        <end position="472"/>
    </location>
</feature>
<dbReference type="SUPFAM" id="SSF82199">
    <property type="entry name" value="SET domain"/>
    <property type="match status" value="2"/>
</dbReference>
<feature type="transmembrane region" description="Helical" evidence="2">
    <location>
        <begin position="107"/>
        <end position="126"/>
    </location>
</feature>
<feature type="compositionally biased region" description="Low complexity" evidence="1">
    <location>
        <begin position="453"/>
        <end position="469"/>
    </location>
</feature>
<dbReference type="PANTHER" id="PTHR13271:SF137">
    <property type="entry name" value="SET DOMAIN-CONTAINING PROTEIN"/>
    <property type="match status" value="1"/>
</dbReference>
<accession>A0A7S4SGN9</accession>
<dbReference type="InterPro" id="IPR046341">
    <property type="entry name" value="SET_dom_sf"/>
</dbReference>
<evidence type="ECO:0008006" key="4">
    <source>
        <dbReference type="Google" id="ProtNLM"/>
    </source>
</evidence>
<feature type="compositionally biased region" description="Low complexity" evidence="1">
    <location>
        <begin position="13"/>
        <end position="32"/>
    </location>
</feature>
<protein>
    <recommendedName>
        <fullName evidence="4">SET domain-containing protein</fullName>
    </recommendedName>
</protein>
<evidence type="ECO:0000313" key="3">
    <source>
        <dbReference type="EMBL" id="CAE4644262.1"/>
    </source>
</evidence>
<sequence length="687" mass="76029">MGKSRKNQHRRVVPTTPTTTSTESTTTTPIITSTTSSSFNTASSSVTIPTSNLSYLSTTPTTTPILPTTPTNQDNSVVEDETTSTTTTPNPNKRTSILEWCYNERQGLYWVLGCALLGSLVGFGFGTGHLTGNAHQPSPWRTNLSLRIKSCGLYDYFLLHHNQHQREENGDKDADDGAILWTMEAWETIKSVTTYSTNLIVTGIRYVGSYTLHIHPSFFSIPILPYYSHSIPNPYTDPRAFDVLREMIVREEGGYVHPDLGFLSPAPCGADRGLGMIRDSYTDCQRKCFKSEYKRHVLSTSEPKSYNHLQNRTSVKDSVRNMTDVTEYTFGQEDVLLRIPLSAQLTRNVALMALSSLVPVDLQRRAPLEELDDAILLSLFMTHERGRGRDSPYLPYIATLPPEPKCGYASSASQANVVHAAERVGLGSSMFSSSSSNTNNGMDMNLGMLHDLSNPSSSSQNHHNPSSSSIPTPPDVWDTIHLLSYTQNLDVNGWPAEVNKAGEYVDRIAAQLARDYGPYLFIPKNMNVVYAIQWSLCMVSSRGVAGNERWGSLRLVPVMDLVNHEESGGKFLELSGEERLKKGDILDTTEDDSGTFIVRSMRHGRKKPLRKGQELLANYNVPNYSPLDWFLNLGFVPPERSTSWTKIDAALPPIHSSRDSHSHHQHNLAGSYGGGGGGGTITSFENL</sequence>
<feature type="compositionally biased region" description="Low complexity" evidence="1">
    <location>
        <begin position="59"/>
        <end position="71"/>
    </location>
</feature>
<dbReference type="GO" id="GO:0016279">
    <property type="term" value="F:protein-lysine N-methyltransferase activity"/>
    <property type="evidence" value="ECO:0007669"/>
    <property type="project" value="TreeGrafter"/>
</dbReference>
<gene>
    <name evidence="3" type="ORF">DBRI00130_LOCUS34473</name>
</gene>
<evidence type="ECO:0000256" key="1">
    <source>
        <dbReference type="SAM" id="MobiDB-lite"/>
    </source>
</evidence>
<dbReference type="AlphaFoldDB" id="A0A7S4SGN9"/>
<reference evidence="3" key="1">
    <citation type="submission" date="2021-01" db="EMBL/GenBank/DDBJ databases">
        <authorList>
            <person name="Corre E."/>
            <person name="Pelletier E."/>
            <person name="Niang G."/>
            <person name="Scheremetjew M."/>
            <person name="Finn R."/>
            <person name="Kale V."/>
            <person name="Holt S."/>
            <person name="Cochrane G."/>
            <person name="Meng A."/>
            <person name="Brown T."/>
            <person name="Cohen L."/>
        </authorList>
    </citation>
    <scope>NUCLEOTIDE SEQUENCE</scope>
    <source>
        <strain evidence="3">GSO104</strain>
    </source>
</reference>
<keyword evidence="2" id="KW-0812">Transmembrane</keyword>
<keyword evidence="2" id="KW-1133">Transmembrane helix</keyword>
<name>A0A7S4SGN9_9STRA</name>
<dbReference type="EMBL" id="HBNS01044488">
    <property type="protein sequence ID" value="CAE4644262.1"/>
    <property type="molecule type" value="Transcribed_RNA"/>
</dbReference>